<keyword evidence="5" id="KW-0012">Acyltransferase</keyword>
<feature type="active site" description="Proton donor/acceptor" evidence="7">
    <location>
        <position position="298"/>
    </location>
</feature>
<dbReference type="CDD" id="cd16913">
    <property type="entry name" value="YkuD_like"/>
    <property type="match status" value="1"/>
</dbReference>
<dbReference type="Gene3D" id="2.40.440.10">
    <property type="entry name" value="L,D-transpeptidase catalytic domain-like"/>
    <property type="match status" value="1"/>
</dbReference>
<dbReference type="InterPro" id="IPR005490">
    <property type="entry name" value="LD_TPept_cat_dom"/>
</dbReference>
<comment type="pathway">
    <text evidence="1 7">Cell wall biogenesis; peptidoglycan biosynthesis.</text>
</comment>
<dbReference type="PANTHER" id="PTHR30582">
    <property type="entry name" value="L,D-TRANSPEPTIDASE"/>
    <property type="match status" value="1"/>
</dbReference>
<dbReference type="GO" id="GO:0071555">
    <property type="term" value="P:cell wall organization"/>
    <property type="evidence" value="ECO:0007669"/>
    <property type="project" value="UniProtKB-UniRule"/>
</dbReference>
<dbReference type="AlphaFoldDB" id="A0A7C9J755"/>
<dbReference type="PROSITE" id="PS52029">
    <property type="entry name" value="LD_TPASE"/>
    <property type="match status" value="1"/>
</dbReference>
<dbReference type="PANTHER" id="PTHR30582:SF2">
    <property type="entry name" value="L,D-TRANSPEPTIDASE YCIB-RELATED"/>
    <property type="match status" value="1"/>
</dbReference>
<evidence type="ECO:0000256" key="4">
    <source>
        <dbReference type="ARBA" id="ARBA00022984"/>
    </source>
</evidence>
<evidence type="ECO:0000256" key="1">
    <source>
        <dbReference type="ARBA" id="ARBA00004752"/>
    </source>
</evidence>
<dbReference type="RefSeq" id="WP_161483503.1">
    <property type="nucleotide sequence ID" value="NZ_WXEW01000011.1"/>
</dbReference>
<dbReference type="Pfam" id="PF17964">
    <property type="entry name" value="Big_10"/>
    <property type="match status" value="1"/>
</dbReference>
<dbReference type="GO" id="GO:0016746">
    <property type="term" value="F:acyltransferase activity"/>
    <property type="evidence" value="ECO:0007669"/>
    <property type="project" value="UniProtKB-KW"/>
</dbReference>
<gene>
    <name evidence="10" type="ORF">GT755_33110</name>
</gene>
<dbReference type="UniPathway" id="UPA00219"/>
<dbReference type="Proteomes" id="UP000479526">
    <property type="component" value="Unassembled WGS sequence"/>
</dbReference>
<dbReference type="Gene3D" id="2.60.40.3710">
    <property type="match status" value="1"/>
</dbReference>
<feature type="chain" id="PRO_5028956539" evidence="8">
    <location>
        <begin position="23"/>
        <end position="369"/>
    </location>
</feature>
<protein>
    <submittedName>
        <fullName evidence="10">L,D-transpeptidase family protein</fullName>
    </submittedName>
</protein>
<keyword evidence="6 7" id="KW-0961">Cell wall biogenesis/degradation</keyword>
<dbReference type="GO" id="GO:0018104">
    <property type="term" value="P:peptidoglycan-protein cross-linking"/>
    <property type="evidence" value="ECO:0007669"/>
    <property type="project" value="TreeGrafter"/>
</dbReference>
<dbReference type="CDD" id="cd13432">
    <property type="entry name" value="LDT_IgD_like_2"/>
    <property type="match status" value="1"/>
</dbReference>
<keyword evidence="4 7" id="KW-0573">Peptidoglycan synthesis</keyword>
<keyword evidence="2" id="KW-0808">Transferase</keyword>
<organism evidence="10 11">
    <name type="scientific">Herbidospora solisilvae</name>
    <dbReference type="NCBI Taxonomy" id="2696284"/>
    <lineage>
        <taxon>Bacteria</taxon>
        <taxon>Bacillati</taxon>
        <taxon>Actinomycetota</taxon>
        <taxon>Actinomycetes</taxon>
        <taxon>Streptosporangiales</taxon>
        <taxon>Streptosporangiaceae</taxon>
        <taxon>Herbidospora</taxon>
    </lineage>
</organism>
<evidence type="ECO:0000259" key="9">
    <source>
        <dbReference type="PROSITE" id="PS52029"/>
    </source>
</evidence>
<dbReference type="InterPro" id="IPR038063">
    <property type="entry name" value="Transpep_catalytic_dom"/>
</dbReference>
<keyword evidence="11" id="KW-1185">Reference proteome</keyword>
<dbReference type="InterPro" id="IPR050979">
    <property type="entry name" value="LD-transpeptidase"/>
</dbReference>
<feature type="active site" description="Nucleophile" evidence="7">
    <location>
        <position position="315"/>
    </location>
</feature>
<feature type="signal peptide" evidence="8">
    <location>
        <begin position="1"/>
        <end position="22"/>
    </location>
</feature>
<reference evidence="10 11" key="1">
    <citation type="submission" date="2020-01" db="EMBL/GenBank/DDBJ databases">
        <title>Herbidospora sp. NEAU-GS84 nov., a novel actinomycete isolated from soil.</title>
        <authorList>
            <person name="Han L."/>
        </authorList>
    </citation>
    <scope>NUCLEOTIDE SEQUENCE [LARGE SCALE GENOMIC DNA]</scope>
    <source>
        <strain evidence="10 11">NEAU-GS84</strain>
    </source>
</reference>
<dbReference type="Pfam" id="PF03734">
    <property type="entry name" value="YkuD"/>
    <property type="match status" value="1"/>
</dbReference>
<dbReference type="Gene3D" id="2.60.40.3780">
    <property type="match status" value="1"/>
</dbReference>
<dbReference type="GO" id="GO:0071972">
    <property type="term" value="F:peptidoglycan L,D-transpeptidase activity"/>
    <property type="evidence" value="ECO:0007669"/>
    <property type="project" value="TreeGrafter"/>
</dbReference>
<dbReference type="EMBL" id="WXEW01000011">
    <property type="protein sequence ID" value="NAS26502.1"/>
    <property type="molecule type" value="Genomic_DNA"/>
</dbReference>
<dbReference type="InterPro" id="IPR041280">
    <property type="entry name" value="Big_10"/>
</dbReference>
<accession>A0A7C9J755</accession>
<feature type="domain" description="L,D-TPase catalytic" evidence="9">
    <location>
        <begin position="214"/>
        <end position="339"/>
    </location>
</feature>
<evidence type="ECO:0000256" key="5">
    <source>
        <dbReference type="ARBA" id="ARBA00023315"/>
    </source>
</evidence>
<keyword evidence="8" id="KW-0732">Signal</keyword>
<evidence type="ECO:0000256" key="8">
    <source>
        <dbReference type="SAM" id="SignalP"/>
    </source>
</evidence>
<evidence type="ECO:0000313" key="11">
    <source>
        <dbReference type="Proteomes" id="UP000479526"/>
    </source>
</evidence>
<evidence type="ECO:0000256" key="2">
    <source>
        <dbReference type="ARBA" id="ARBA00022679"/>
    </source>
</evidence>
<dbReference type="SUPFAM" id="SSF141523">
    <property type="entry name" value="L,D-transpeptidase catalytic domain-like"/>
    <property type="match status" value="1"/>
</dbReference>
<evidence type="ECO:0000256" key="6">
    <source>
        <dbReference type="ARBA" id="ARBA00023316"/>
    </source>
</evidence>
<name>A0A7C9J755_9ACTN</name>
<evidence type="ECO:0000256" key="3">
    <source>
        <dbReference type="ARBA" id="ARBA00022960"/>
    </source>
</evidence>
<evidence type="ECO:0000313" key="10">
    <source>
        <dbReference type="EMBL" id="NAS26502.1"/>
    </source>
</evidence>
<comment type="caution">
    <text evidence="10">The sequence shown here is derived from an EMBL/GenBank/DDBJ whole genome shotgun (WGS) entry which is preliminary data.</text>
</comment>
<proteinExistence type="predicted"/>
<dbReference type="GO" id="GO:0005576">
    <property type="term" value="C:extracellular region"/>
    <property type="evidence" value="ECO:0007669"/>
    <property type="project" value="TreeGrafter"/>
</dbReference>
<dbReference type="GO" id="GO:0008360">
    <property type="term" value="P:regulation of cell shape"/>
    <property type="evidence" value="ECO:0007669"/>
    <property type="project" value="UniProtKB-UniRule"/>
</dbReference>
<sequence>MPRLFCLLTTLITILGCSPVTALTPVGVAISPALGEKRAVPDRGLTIRALSGTLRSVTVTAAGVPVPGRFDQKRTEWRSSWSLRPGTDHLVTAVTTDRRVSGRFRTLAATPATPPKVDPLPGETVGVGMPIVVEFKVPVPDRAVVEGAFEVVPDRPVEGGWHWFSDTQAVWRPRHYWQPGTRVRFTAHLTGLRFAPGVYGTTDPSATFVVGRDMSSHIDTATHRMTVHRDGLLAQEMSISAGMATTREYTTTSGVHLTMEKKERVRMVSPRRKPGDPEYYDLMIDHAVRISNSGEYVHAKDNTWAQGRLNVSHGCVNARPDQAKWFFDNSLRGDPVVIVGTDRPLEPANGWGFWQLPWNAWKAGSALAS</sequence>
<keyword evidence="3 7" id="KW-0133">Cell shape</keyword>
<dbReference type="PROSITE" id="PS51257">
    <property type="entry name" value="PROKAR_LIPOPROTEIN"/>
    <property type="match status" value="1"/>
</dbReference>
<evidence type="ECO:0000256" key="7">
    <source>
        <dbReference type="PROSITE-ProRule" id="PRU01373"/>
    </source>
</evidence>